<dbReference type="InterPro" id="IPR038637">
    <property type="entry name" value="NPCBM_sf"/>
</dbReference>
<dbReference type="Pfam" id="PF08305">
    <property type="entry name" value="NPCBM"/>
    <property type="match status" value="1"/>
</dbReference>
<dbReference type="Proteomes" id="UP000316855">
    <property type="component" value="Chromosome"/>
</dbReference>
<name>A0A517VGS7_9PLAN</name>
<dbReference type="InterPro" id="IPR008979">
    <property type="entry name" value="Galactose-bd-like_sf"/>
</dbReference>
<protein>
    <submittedName>
        <fullName evidence="3">NPCBM/NEW2 domain protein</fullName>
    </submittedName>
</protein>
<feature type="chain" id="PRO_5021727763" evidence="1">
    <location>
        <begin position="31"/>
        <end position="380"/>
    </location>
</feature>
<feature type="domain" description="Glycosyl hydrolase family 98 putative carbohydrate-binding module" evidence="2">
    <location>
        <begin position="236"/>
        <end position="380"/>
    </location>
</feature>
<evidence type="ECO:0000259" key="2">
    <source>
        <dbReference type="SMART" id="SM00776"/>
    </source>
</evidence>
<dbReference type="EMBL" id="CP036343">
    <property type="protein sequence ID" value="QDT92147.1"/>
    <property type="molecule type" value="Genomic_DNA"/>
</dbReference>
<sequence precursor="true">MLPQRRQFYIHTFMILSALLLSGGNQLLQALPPAGNIDFNEKYKQLLQEAKSAPSKNTLKEIAFDAINASQSAIQSGDYTSAVKIATFAIKVGKTAGSNHAFTLANSVRQRSVMLSLEYRDVEKAHQTLQENPNDASSAFLYGKFAALKLNNWKEGLFWLAKGDDAEYQTLAKQEIANSNDADALLTVANGWYQLADQEKGSTKQELEMHAYDLYSQAWSRTLGPDRAALNTRLNEMPLRYLNHMQEEDVVHGGWPFGKNGDAGNGKGLFTVNQLEFPNGLGMVPASRGSASVSYQLDGQFKTFVTGVALTDDNYQFGGTVTFTVLGDNRVLWKFPLKDQKDVQFCKISVRNINRLEIRTETKSINRGAHAVWLDPHVLK</sequence>
<keyword evidence="4" id="KW-1185">Reference proteome</keyword>
<dbReference type="SUPFAM" id="SSF49785">
    <property type="entry name" value="Galactose-binding domain-like"/>
    <property type="match status" value="1"/>
</dbReference>
<dbReference type="OrthoDB" id="242793at2"/>
<reference evidence="3 4" key="1">
    <citation type="submission" date="2019-02" db="EMBL/GenBank/DDBJ databases">
        <title>Deep-cultivation of Planctomycetes and their phenomic and genomic characterization uncovers novel biology.</title>
        <authorList>
            <person name="Wiegand S."/>
            <person name="Jogler M."/>
            <person name="Boedeker C."/>
            <person name="Pinto D."/>
            <person name="Vollmers J."/>
            <person name="Rivas-Marin E."/>
            <person name="Kohn T."/>
            <person name="Peeters S.H."/>
            <person name="Heuer A."/>
            <person name="Rast P."/>
            <person name="Oberbeckmann S."/>
            <person name="Bunk B."/>
            <person name="Jeske O."/>
            <person name="Meyerdierks A."/>
            <person name="Storesund J.E."/>
            <person name="Kallscheuer N."/>
            <person name="Luecker S."/>
            <person name="Lage O.M."/>
            <person name="Pohl T."/>
            <person name="Merkel B.J."/>
            <person name="Hornburger P."/>
            <person name="Mueller R.-W."/>
            <person name="Bruemmer F."/>
            <person name="Labrenz M."/>
            <person name="Spormann A.M."/>
            <person name="Op den Camp H."/>
            <person name="Overmann J."/>
            <person name="Amann R."/>
            <person name="Jetten M.S.M."/>
            <person name="Mascher T."/>
            <person name="Medema M.H."/>
            <person name="Devos D.P."/>
            <person name="Kaster A.-K."/>
            <person name="Ovreas L."/>
            <person name="Rohde M."/>
            <person name="Galperin M.Y."/>
            <person name="Jogler C."/>
        </authorList>
    </citation>
    <scope>NUCLEOTIDE SEQUENCE [LARGE SCALE GENOMIC DNA]</scope>
    <source>
        <strain evidence="3 4">Pan161</strain>
    </source>
</reference>
<proteinExistence type="predicted"/>
<dbReference type="KEGG" id="gax:Pan161_38130"/>
<dbReference type="AlphaFoldDB" id="A0A517VGS7"/>
<dbReference type="Gene3D" id="2.60.120.1060">
    <property type="entry name" value="NPCBM/NEW2 domain"/>
    <property type="match status" value="1"/>
</dbReference>
<keyword evidence="1" id="KW-0732">Signal</keyword>
<dbReference type="RefSeq" id="WP_145229588.1">
    <property type="nucleotide sequence ID" value="NZ_CP036343.1"/>
</dbReference>
<organism evidence="3 4">
    <name type="scientific">Gimesia algae</name>
    <dbReference type="NCBI Taxonomy" id="2527971"/>
    <lineage>
        <taxon>Bacteria</taxon>
        <taxon>Pseudomonadati</taxon>
        <taxon>Planctomycetota</taxon>
        <taxon>Planctomycetia</taxon>
        <taxon>Planctomycetales</taxon>
        <taxon>Planctomycetaceae</taxon>
        <taxon>Gimesia</taxon>
    </lineage>
</organism>
<dbReference type="InterPro" id="IPR013222">
    <property type="entry name" value="Glyco_hyd_98_carb-bd"/>
</dbReference>
<feature type="signal peptide" evidence="1">
    <location>
        <begin position="1"/>
        <end position="30"/>
    </location>
</feature>
<gene>
    <name evidence="3" type="ORF">Pan161_38130</name>
</gene>
<evidence type="ECO:0000313" key="4">
    <source>
        <dbReference type="Proteomes" id="UP000316855"/>
    </source>
</evidence>
<accession>A0A517VGS7</accession>
<evidence type="ECO:0000256" key="1">
    <source>
        <dbReference type="SAM" id="SignalP"/>
    </source>
</evidence>
<evidence type="ECO:0000313" key="3">
    <source>
        <dbReference type="EMBL" id="QDT92147.1"/>
    </source>
</evidence>
<dbReference type="SMART" id="SM00776">
    <property type="entry name" value="NPCBM"/>
    <property type="match status" value="1"/>
</dbReference>